<name>A0AAD5YEU7_9APHY</name>
<sequence length="119" mass="13123">MRHILMDPAFEPVPIPTYDYDGNLIPPEDYETKLHGATVHVKAVVVHQYLRFKDSENYYLDLRYLRVLREPTELVQAETLPGTTVAAINPAPAAPVASSSKRCGFPSLGSGKGKAAQKD</sequence>
<dbReference type="Proteomes" id="UP001212997">
    <property type="component" value="Unassembled WGS sequence"/>
</dbReference>
<comment type="caution">
    <text evidence="2">The sequence shown here is derived from an EMBL/GenBank/DDBJ whole genome shotgun (WGS) entry which is preliminary data.</text>
</comment>
<evidence type="ECO:0000256" key="1">
    <source>
        <dbReference type="SAM" id="MobiDB-lite"/>
    </source>
</evidence>
<evidence type="ECO:0000313" key="3">
    <source>
        <dbReference type="Proteomes" id="UP001212997"/>
    </source>
</evidence>
<protein>
    <submittedName>
        <fullName evidence="2">Uncharacterized protein</fullName>
    </submittedName>
</protein>
<organism evidence="2 3">
    <name type="scientific">Meripilus lineatus</name>
    <dbReference type="NCBI Taxonomy" id="2056292"/>
    <lineage>
        <taxon>Eukaryota</taxon>
        <taxon>Fungi</taxon>
        <taxon>Dikarya</taxon>
        <taxon>Basidiomycota</taxon>
        <taxon>Agaricomycotina</taxon>
        <taxon>Agaricomycetes</taxon>
        <taxon>Polyporales</taxon>
        <taxon>Meripilaceae</taxon>
        <taxon>Meripilus</taxon>
    </lineage>
</organism>
<dbReference type="AlphaFoldDB" id="A0AAD5YEU7"/>
<reference evidence="2" key="1">
    <citation type="submission" date="2022-07" db="EMBL/GenBank/DDBJ databases">
        <title>Genome Sequence of Physisporinus lineatus.</title>
        <authorList>
            <person name="Buettner E."/>
        </authorList>
    </citation>
    <scope>NUCLEOTIDE SEQUENCE</scope>
    <source>
        <strain evidence="2">VT162</strain>
    </source>
</reference>
<proteinExistence type="predicted"/>
<gene>
    <name evidence="2" type="ORF">NLI96_g5396</name>
</gene>
<dbReference type="EMBL" id="JANAWD010000176">
    <property type="protein sequence ID" value="KAJ3484789.1"/>
    <property type="molecule type" value="Genomic_DNA"/>
</dbReference>
<feature type="region of interest" description="Disordered" evidence="1">
    <location>
        <begin position="93"/>
        <end position="119"/>
    </location>
</feature>
<keyword evidence="3" id="KW-1185">Reference proteome</keyword>
<accession>A0AAD5YEU7</accession>
<evidence type="ECO:0000313" key="2">
    <source>
        <dbReference type="EMBL" id="KAJ3484789.1"/>
    </source>
</evidence>